<evidence type="ECO:0000313" key="2">
    <source>
        <dbReference type="EMBL" id="KMO93403.1"/>
    </source>
</evidence>
<evidence type="ECO:0000313" key="3">
    <source>
        <dbReference type="Proteomes" id="UP000035932"/>
    </source>
</evidence>
<comment type="caution">
    <text evidence="2">The sequence shown here is derived from an EMBL/GenBank/DDBJ whole genome shotgun (WGS) entry which is preliminary data.</text>
</comment>
<evidence type="ECO:0008006" key="4">
    <source>
        <dbReference type="Google" id="ProtNLM"/>
    </source>
</evidence>
<accession>A0A0J6XFH7</accession>
<keyword evidence="1" id="KW-0732">Signal</keyword>
<reference evidence="2 3" key="1">
    <citation type="submission" date="2015-06" db="EMBL/GenBank/DDBJ databases">
        <title>Recapitulation of the evolution of biosynthetic gene clusters reveals hidden chemical diversity on bacterial genomes.</title>
        <authorList>
            <person name="Cruz-Morales P."/>
            <person name="Martinez-Guerrero C."/>
            <person name="Morales-Escalante M.A."/>
            <person name="Yanez-Guerra L.A."/>
            <person name="Kopp J.F."/>
            <person name="Feldmann J."/>
            <person name="Ramos-Aboites H.E."/>
            <person name="Barona-Gomez F."/>
        </authorList>
    </citation>
    <scope>NUCLEOTIDE SEQUENCE [LARGE SCALE GENOMIC DNA]</scope>
    <source>
        <strain evidence="2 3">ATCC 31245</strain>
    </source>
</reference>
<dbReference type="EMBL" id="LFML01000163">
    <property type="protein sequence ID" value="KMO93403.1"/>
    <property type="molecule type" value="Genomic_DNA"/>
</dbReference>
<protein>
    <recommendedName>
        <fullName evidence="4">Lipoprotein</fullName>
    </recommendedName>
</protein>
<dbReference type="PATRIC" id="fig|66430.4.peg.1632"/>
<dbReference type="Proteomes" id="UP000035932">
    <property type="component" value="Unassembled WGS sequence"/>
</dbReference>
<feature type="signal peptide" evidence="1">
    <location>
        <begin position="1"/>
        <end position="24"/>
    </location>
</feature>
<proteinExistence type="predicted"/>
<gene>
    <name evidence="2" type="ORF">ACS04_34435</name>
</gene>
<keyword evidence="3" id="KW-1185">Reference proteome</keyword>
<sequence>MNRLALLAVGVAGLTVLAAGPASATPAAAADQTVTTCGNSGLQAGLLTRLCAEVTGTTVQFYGKVSLAGPPSPGSPAPAPKELSTTLSSEVVGAGAPPLTQDKPVLFTTTTLEVRGPASTVPCGTTVRGTFGVASFPWTPRPVVHEVTVTC</sequence>
<dbReference type="AlphaFoldDB" id="A0A0J6XFH7"/>
<dbReference type="RefSeq" id="WP_048480796.1">
    <property type="nucleotide sequence ID" value="NZ_JBIRUD010000003.1"/>
</dbReference>
<organism evidence="2 3">
    <name type="scientific">Streptomyces roseus</name>
    <dbReference type="NCBI Taxonomy" id="66430"/>
    <lineage>
        <taxon>Bacteria</taxon>
        <taxon>Bacillati</taxon>
        <taxon>Actinomycetota</taxon>
        <taxon>Actinomycetes</taxon>
        <taxon>Kitasatosporales</taxon>
        <taxon>Streptomycetaceae</taxon>
        <taxon>Streptomyces</taxon>
    </lineage>
</organism>
<dbReference type="OrthoDB" id="3872474at2"/>
<feature type="chain" id="PRO_5005284416" description="Lipoprotein" evidence="1">
    <location>
        <begin position="25"/>
        <end position="151"/>
    </location>
</feature>
<name>A0A0J6XFH7_9ACTN</name>
<evidence type="ECO:0000256" key="1">
    <source>
        <dbReference type="SAM" id="SignalP"/>
    </source>
</evidence>